<gene>
    <name evidence="4" type="ORF">NCTC10485_02315</name>
</gene>
<dbReference type="Pfam" id="PF23715">
    <property type="entry name" value="DUF7157"/>
    <property type="match status" value="1"/>
</dbReference>
<dbReference type="EMBL" id="LR134355">
    <property type="protein sequence ID" value="VEG48022.1"/>
    <property type="molecule type" value="Genomic_DNA"/>
</dbReference>
<evidence type="ECO:0000259" key="2">
    <source>
        <dbReference type="Pfam" id="PF23715"/>
    </source>
</evidence>
<evidence type="ECO:0000256" key="1">
    <source>
        <dbReference type="SAM" id="MobiDB-lite"/>
    </source>
</evidence>
<protein>
    <submittedName>
        <fullName evidence="4">FHA domain-containing protein</fullName>
    </submittedName>
</protein>
<feature type="region of interest" description="Disordered" evidence="1">
    <location>
        <begin position="274"/>
        <end position="350"/>
    </location>
</feature>
<evidence type="ECO:0000313" key="5">
    <source>
        <dbReference type="Proteomes" id="UP000282551"/>
    </source>
</evidence>
<dbReference type="Pfam" id="PF23717">
    <property type="entry name" value="DUF7159"/>
    <property type="match status" value="1"/>
</dbReference>
<dbReference type="AlphaFoldDB" id="A0A3S4T0Q3"/>
<sequence length="424" mass="43478">MDTVLGLSVTATNVQTVLVEGRGADGATLGHDEFDVFAGESAPGRASEQVAEAVLSIAESDGHRLHSIGVTWSADADLEASLLLDSLADLGLANVVAVQSPRAAEALARSIGRMIGYQRTAVCVLEPDAVILSLVDTYDGEIDTAVSYAVDSEDQLLAWVRANLERHDWRPEGLFLVGSVGGLDALAALLQDELGLPVFDPPEAELALAHGAALASTVDPQPAGAAATGGRWPAVPLTMLVAGAVTFVVAVSLAVSPHLIPRGDAHRDTAVVTKPTEELGGAPLKAPPSKVQLPSLRPKPPAAPPPAPAAPAAVEPPAAPAPPPEVVEVPPAPVAPPPPPPPAAPEPAPIAEPIPTFEAVEPAYVPPAAVEPIQPIAPPAAVEPIQPIAPPPPPVVAPVVPQVPEKPRLRDRILDKIPGLNRFN</sequence>
<dbReference type="InterPro" id="IPR055583">
    <property type="entry name" value="DUF7159"/>
</dbReference>
<dbReference type="RefSeq" id="WP_179967194.1">
    <property type="nucleotide sequence ID" value="NZ_AP022604.1"/>
</dbReference>
<keyword evidence="5" id="KW-1185">Reference proteome</keyword>
<evidence type="ECO:0000313" key="4">
    <source>
        <dbReference type="EMBL" id="VEG48022.1"/>
    </source>
</evidence>
<feature type="compositionally biased region" description="Pro residues" evidence="1">
    <location>
        <begin position="297"/>
        <end position="309"/>
    </location>
</feature>
<feature type="domain" description="DUF7159" evidence="3">
    <location>
        <begin position="2"/>
        <end position="222"/>
    </location>
</feature>
<feature type="compositionally biased region" description="Pro residues" evidence="1">
    <location>
        <begin position="317"/>
        <end position="350"/>
    </location>
</feature>
<evidence type="ECO:0000259" key="3">
    <source>
        <dbReference type="Pfam" id="PF23717"/>
    </source>
</evidence>
<name>A0A3S4T0Q3_MYCCI</name>
<feature type="domain" description="DUF7157" evidence="2">
    <location>
        <begin position="370"/>
        <end position="423"/>
    </location>
</feature>
<dbReference type="InterPro" id="IPR055581">
    <property type="entry name" value="DUF7157"/>
</dbReference>
<dbReference type="Proteomes" id="UP000282551">
    <property type="component" value="Chromosome"/>
</dbReference>
<organism evidence="4 5">
    <name type="scientific">Mycolicibacterium chitae</name>
    <name type="common">Mycobacterium chitae</name>
    <dbReference type="NCBI Taxonomy" id="1792"/>
    <lineage>
        <taxon>Bacteria</taxon>
        <taxon>Bacillati</taxon>
        <taxon>Actinomycetota</taxon>
        <taxon>Actinomycetes</taxon>
        <taxon>Mycobacteriales</taxon>
        <taxon>Mycobacteriaceae</taxon>
        <taxon>Mycolicibacterium</taxon>
    </lineage>
</organism>
<reference evidence="4 5" key="1">
    <citation type="submission" date="2018-12" db="EMBL/GenBank/DDBJ databases">
        <authorList>
            <consortium name="Pathogen Informatics"/>
        </authorList>
    </citation>
    <scope>NUCLEOTIDE SEQUENCE [LARGE SCALE GENOMIC DNA]</scope>
    <source>
        <strain evidence="4 5">NCTC10485</strain>
    </source>
</reference>
<proteinExistence type="predicted"/>
<accession>A0A3S4T0Q3</accession>